<dbReference type="InterPro" id="IPR014284">
    <property type="entry name" value="RNA_pol_sigma-70_dom"/>
</dbReference>
<dbReference type="PANTHER" id="PTHR43133">
    <property type="entry name" value="RNA POLYMERASE ECF-TYPE SIGMA FACTO"/>
    <property type="match status" value="1"/>
</dbReference>
<dbReference type="InterPro" id="IPR007627">
    <property type="entry name" value="RNA_pol_sigma70_r2"/>
</dbReference>
<dbReference type="GO" id="GO:0016987">
    <property type="term" value="F:sigma factor activity"/>
    <property type="evidence" value="ECO:0007669"/>
    <property type="project" value="UniProtKB-KW"/>
</dbReference>
<dbReference type="SUPFAM" id="SSF88659">
    <property type="entry name" value="Sigma3 and sigma4 domains of RNA polymerase sigma factors"/>
    <property type="match status" value="1"/>
</dbReference>
<evidence type="ECO:0000256" key="3">
    <source>
        <dbReference type="ARBA" id="ARBA00023082"/>
    </source>
</evidence>
<dbReference type="Proteomes" id="UP000187735">
    <property type="component" value="Chromosome"/>
</dbReference>
<dbReference type="AlphaFoldDB" id="A0A1P8WJX1"/>
<proteinExistence type="inferred from homology"/>
<dbReference type="SUPFAM" id="SSF88946">
    <property type="entry name" value="Sigma2 domain of RNA polymerase sigma factors"/>
    <property type="match status" value="1"/>
</dbReference>
<dbReference type="CDD" id="cd06171">
    <property type="entry name" value="Sigma70_r4"/>
    <property type="match status" value="1"/>
</dbReference>
<evidence type="ECO:0000259" key="6">
    <source>
        <dbReference type="Pfam" id="PF04542"/>
    </source>
</evidence>
<evidence type="ECO:0000256" key="1">
    <source>
        <dbReference type="ARBA" id="ARBA00010641"/>
    </source>
</evidence>
<accession>A0A1P8WJX1</accession>
<dbReference type="PANTHER" id="PTHR43133:SF8">
    <property type="entry name" value="RNA POLYMERASE SIGMA FACTOR HI_1459-RELATED"/>
    <property type="match status" value="1"/>
</dbReference>
<dbReference type="InterPro" id="IPR013249">
    <property type="entry name" value="RNA_pol_sigma70_r4_t2"/>
</dbReference>
<evidence type="ECO:0000313" key="9">
    <source>
        <dbReference type="Proteomes" id="UP000187735"/>
    </source>
</evidence>
<reference evidence="8 9" key="1">
    <citation type="journal article" date="2016" name="Front. Microbiol.">
        <title>Fuerstia marisgermanicae gen. nov., sp. nov., an Unusual Member of the Phylum Planctomycetes from the German Wadden Sea.</title>
        <authorList>
            <person name="Kohn T."/>
            <person name="Heuer A."/>
            <person name="Jogler M."/>
            <person name="Vollmers J."/>
            <person name="Boedeker C."/>
            <person name="Bunk B."/>
            <person name="Rast P."/>
            <person name="Borchert D."/>
            <person name="Glockner I."/>
            <person name="Freese H.M."/>
            <person name="Klenk H.P."/>
            <person name="Overmann J."/>
            <person name="Kaster A.K."/>
            <person name="Rohde M."/>
            <person name="Wiegand S."/>
            <person name="Jogler C."/>
        </authorList>
    </citation>
    <scope>NUCLEOTIDE SEQUENCE [LARGE SCALE GENOMIC DNA]</scope>
    <source>
        <strain evidence="8 9">NH11</strain>
    </source>
</reference>
<evidence type="ECO:0000256" key="4">
    <source>
        <dbReference type="ARBA" id="ARBA00023125"/>
    </source>
</evidence>
<dbReference type="InterPro" id="IPR013324">
    <property type="entry name" value="RNA_pol_sigma_r3/r4-like"/>
</dbReference>
<dbReference type="Gene3D" id="1.10.1740.10">
    <property type="match status" value="1"/>
</dbReference>
<organism evidence="8 9">
    <name type="scientific">Fuerstiella marisgermanici</name>
    <dbReference type="NCBI Taxonomy" id="1891926"/>
    <lineage>
        <taxon>Bacteria</taxon>
        <taxon>Pseudomonadati</taxon>
        <taxon>Planctomycetota</taxon>
        <taxon>Planctomycetia</taxon>
        <taxon>Planctomycetales</taxon>
        <taxon>Planctomycetaceae</taxon>
        <taxon>Fuerstiella</taxon>
    </lineage>
</organism>
<dbReference type="InterPro" id="IPR036388">
    <property type="entry name" value="WH-like_DNA-bd_sf"/>
</dbReference>
<keyword evidence="5" id="KW-0804">Transcription</keyword>
<keyword evidence="9" id="KW-1185">Reference proteome</keyword>
<dbReference type="KEGG" id="fmr:Fuma_03977"/>
<dbReference type="OrthoDB" id="9795666at2"/>
<evidence type="ECO:0000256" key="5">
    <source>
        <dbReference type="ARBA" id="ARBA00023163"/>
    </source>
</evidence>
<dbReference type="GO" id="GO:0003677">
    <property type="term" value="F:DNA binding"/>
    <property type="evidence" value="ECO:0007669"/>
    <property type="project" value="UniProtKB-KW"/>
</dbReference>
<dbReference type="STRING" id="1891926.Fuma_03977"/>
<gene>
    <name evidence="8" type="primary">rpoE_3</name>
    <name evidence="8" type="ORF">Fuma_03977</name>
</gene>
<feature type="domain" description="RNA polymerase sigma-70 region 2" evidence="6">
    <location>
        <begin position="15"/>
        <end position="82"/>
    </location>
</feature>
<comment type="similarity">
    <text evidence="1">Belongs to the sigma-70 factor family. ECF subfamily.</text>
</comment>
<name>A0A1P8WJX1_9PLAN</name>
<dbReference type="Gene3D" id="1.10.10.10">
    <property type="entry name" value="Winged helix-like DNA-binding domain superfamily/Winged helix DNA-binding domain"/>
    <property type="match status" value="1"/>
</dbReference>
<dbReference type="InterPro" id="IPR039425">
    <property type="entry name" value="RNA_pol_sigma-70-like"/>
</dbReference>
<evidence type="ECO:0000259" key="7">
    <source>
        <dbReference type="Pfam" id="PF08281"/>
    </source>
</evidence>
<keyword evidence="2" id="KW-0805">Transcription regulation</keyword>
<dbReference type="Pfam" id="PF08281">
    <property type="entry name" value="Sigma70_r4_2"/>
    <property type="match status" value="1"/>
</dbReference>
<dbReference type="GO" id="GO:0006352">
    <property type="term" value="P:DNA-templated transcription initiation"/>
    <property type="evidence" value="ECO:0007669"/>
    <property type="project" value="InterPro"/>
</dbReference>
<keyword evidence="3" id="KW-0731">Sigma factor</keyword>
<dbReference type="Pfam" id="PF04542">
    <property type="entry name" value="Sigma70_r2"/>
    <property type="match status" value="1"/>
</dbReference>
<dbReference type="InterPro" id="IPR013325">
    <property type="entry name" value="RNA_pol_sigma_r2"/>
</dbReference>
<keyword evidence="4" id="KW-0238">DNA-binding</keyword>
<dbReference type="EMBL" id="CP017641">
    <property type="protein sequence ID" value="APZ94349.1"/>
    <property type="molecule type" value="Genomic_DNA"/>
</dbReference>
<protein>
    <submittedName>
        <fullName evidence="8">Sigma-24</fullName>
    </submittedName>
</protein>
<sequence>MLRVVAGEDEAFAELVKRYQDRLLGFFFHLVRDRTLAEDMAQEVFLRVYKSRERYTATARFSTWLFRIAHNYASNQKRGLARRREVPLSGSNGSEHEVRAEEEILAEKSALMPTRQIDSREAQDVVREALDSLNERQKMAVLLHKFEGMSYQEIGDIMDLNVVAVKSLLARARGRLKEALEKYV</sequence>
<dbReference type="NCBIfam" id="TIGR02937">
    <property type="entry name" value="sigma70-ECF"/>
    <property type="match status" value="1"/>
</dbReference>
<evidence type="ECO:0000313" key="8">
    <source>
        <dbReference type="EMBL" id="APZ94349.1"/>
    </source>
</evidence>
<feature type="domain" description="RNA polymerase sigma factor 70 region 4 type 2" evidence="7">
    <location>
        <begin position="125"/>
        <end position="176"/>
    </location>
</feature>
<evidence type="ECO:0000256" key="2">
    <source>
        <dbReference type="ARBA" id="ARBA00023015"/>
    </source>
</evidence>